<feature type="domain" description="pPIWI-RE three-gene island" evidence="2">
    <location>
        <begin position="11"/>
        <end position="158"/>
    </location>
</feature>
<sequence>MIDDQSDERLLYLLASGVTAAHTQISAGATLKVPYPFALQRALDQLTLRCVLAEAESRSEGASSWVPAGVPELLRWCEEPLGQWPVAIGGEDVAGDVLLDLGVPTRMCHEWALSTSDVEGEVFENSIVADVRRKCRAAGRQDSYVAFRRLVISTPVLTELELQELLMSSEIRILAEAVKECYPPAPAECRFGDRVVPCADCGNLLVRFRDEVWCVNDRCTRRSAPREGEAVPLAQGVRWLAAPIRTFIAAPGRAELRLERDLSALGVKVELWPCFDTYDLMIEFPDEHVWAVDVKDWSNPVQLAKRVGPIPSDPTWHRAFYVPSREAVAATPGYLKTLRERSRAGLRRTGVTIVSERGLVHMAKERLAADA</sequence>
<dbReference type="RefSeq" id="WP_310406721.1">
    <property type="nucleotide sequence ID" value="NZ_JAVDWW010000010.1"/>
</dbReference>
<organism evidence="3 4">
    <name type="scientific">Nocardia kruczakiae</name>
    <dbReference type="NCBI Taxonomy" id="261477"/>
    <lineage>
        <taxon>Bacteria</taxon>
        <taxon>Bacillati</taxon>
        <taxon>Actinomycetota</taxon>
        <taxon>Actinomycetes</taxon>
        <taxon>Mycobacteriales</taxon>
        <taxon>Nocardiaceae</taxon>
        <taxon>Nocardia</taxon>
    </lineage>
</organism>
<dbReference type="Pfam" id="PF18154">
    <property type="entry name" value="pPIWI_RE_REase"/>
    <property type="match status" value="1"/>
</dbReference>
<proteinExistence type="predicted"/>
<protein>
    <recommendedName>
        <fullName evidence="5">REase associating with pPIWI RE domain-containing protein</fullName>
    </recommendedName>
</protein>
<feature type="domain" description="REase associating with pPIWI RE" evidence="1">
    <location>
        <begin position="252"/>
        <end position="369"/>
    </location>
</feature>
<dbReference type="InterPro" id="IPR040828">
    <property type="entry name" value="pPIWI_RE_REase"/>
</dbReference>
<dbReference type="EMBL" id="JAVDWW010000010">
    <property type="protein sequence ID" value="MDR7171787.1"/>
    <property type="molecule type" value="Genomic_DNA"/>
</dbReference>
<dbReference type="InterPro" id="IPR041191">
    <property type="entry name" value="pPIWI_RE_Y"/>
</dbReference>
<reference evidence="3 4" key="1">
    <citation type="submission" date="2023-07" db="EMBL/GenBank/DDBJ databases">
        <title>Sorghum-associated microbial communities from plants grown in Nebraska, USA.</title>
        <authorList>
            <person name="Schachtman D."/>
        </authorList>
    </citation>
    <scope>NUCLEOTIDE SEQUENCE [LARGE SCALE GENOMIC DNA]</scope>
    <source>
        <strain evidence="3 4">4272</strain>
    </source>
</reference>
<comment type="caution">
    <text evidence="3">The sequence shown here is derived from an EMBL/GenBank/DDBJ whole genome shotgun (WGS) entry which is preliminary data.</text>
</comment>
<evidence type="ECO:0000259" key="1">
    <source>
        <dbReference type="Pfam" id="PF18154"/>
    </source>
</evidence>
<evidence type="ECO:0000313" key="4">
    <source>
        <dbReference type="Proteomes" id="UP001251217"/>
    </source>
</evidence>
<dbReference type="Pfam" id="PF18156">
    <property type="entry name" value="pPIWI_RE_Y"/>
    <property type="match status" value="1"/>
</dbReference>
<gene>
    <name evidence="3" type="ORF">J2W56_005548</name>
</gene>
<name>A0ABU1XMJ3_9NOCA</name>
<evidence type="ECO:0000259" key="2">
    <source>
        <dbReference type="Pfam" id="PF18156"/>
    </source>
</evidence>
<dbReference type="Proteomes" id="UP001251217">
    <property type="component" value="Unassembled WGS sequence"/>
</dbReference>
<accession>A0ABU1XMJ3</accession>
<keyword evidence="4" id="KW-1185">Reference proteome</keyword>
<evidence type="ECO:0008006" key="5">
    <source>
        <dbReference type="Google" id="ProtNLM"/>
    </source>
</evidence>
<evidence type="ECO:0000313" key="3">
    <source>
        <dbReference type="EMBL" id="MDR7171787.1"/>
    </source>
</evidence>